<keyword evidence="4" id="KW-1185">Reference proteome</keyword>
<dbReference type="KEGG" id="ipa:Isop_0017"/>
<evidence type="ECO:0000256" key="2">
    <source>
        <dbReference type="SAM" id="Phobius"/>
    </source>
</evidence>
<reference key="1">
    <citation type="submission" date="2010-11" db="EMBL/GenBank/DDBJ databases">
        <title>The complete sequence of chromosome of Isophaera pallida ATCC 43644.</title>
        <authorList>
            <consortium name="US DOE Joint Genome Institute (JGI-PGF)"/>
            <person name="Lucas S."/>
            <person name="Copeland A."/>
            <person name="Lapidus A."/>
            <person name="Bruce D."/>
            <person name="Goodwin L."/>
            <person name="Pitluck S."/>
            <person name="Kyrpides N."/>
            <person name="Mavromatis K."/>
            <person name="Pagani I."/>
            <person name="Ivanova N."/>
            <person name="Saunders E."/>
            <person name="Brettin T."/>
            <person name="Detter J.C."/>
            <person name="Han C."/>
            <person name="Tapia R."/>
            <person name="Land M."/>
            <person name="Hauser L."/>
            <person name="Markowitz V."/>
            <person name="Cheng J.-F."/>
            <person name="Hugenholtz P."/>
            <person name="Woyke T."/>
            <person name="Wu D."/>
            <person name="Eisen J.A."/>
        </authorList>
    </citation>
    <scope>NUCLEOTIDE SEQUENCE</scope>
    <source>
        <strain>ATCC 43644</strain>
    </source>
</reference>
<keyword evidence="2" id="KW-1133">Transmembrane helix</keyword>
<dbReference type="HOGENOM" id="CLU_2666189_0_0_0"/>
<evidence type="ECO:0000313" key="3">
    <source>
        <dbReference type="EMBL" id="ADV60614.1"/>
    </source>
</evidence>
<dbReference type="STRING" id="575540.Isop_0017"/>
<dbReference type="Proteomes" id="UP000008631">
    <property type="component" value="Chromosome"/>
</dbReference>
<keyword evidence="2" id="KW-0472">Membrane</keyword>
<keyword evidence="2" id="KW-0812">Transmembrane</keyword>
<evidence type="ECO:0000313" key="4">
    <source>
        <dbReference type="Proteomes" id="UP000008631"/>
    </source>
</evidence>
<proteinExistence type="predicted"/>
<reference evidence="3 4" key="2">
    <citation type="journal article" date="2011" name="Stand. Genomic Sci.">
        <title>Complete genome sequence of Isosphaera pallida type strain (IS1B).</title>
        <authorList>
            <consortium name="US DOE Joint Genome Institute (JGI-PGF)"/>
            <person name="Goker M."/>
            <person name="Cleland D."/>
            <person name="Saunders E."/>
            <person name="Lapidus A."/>
            <person name="Nolan M."/>
            <person name="Lucas S."/>
            <person name="Hammon N."/>
            <person name="Deshpande S."/>
            <person name="Cheng J.F."/>
            <person name="Tapia R."/>
            <person name="Han C."/>
            <person name="Goodwin L."/>
            <person name="Pitluck S."/>
            <person name="Liolios K."/>
            <person name="Pagani I."/>
            <person name="Ivanova N."/>
            <person name="Mavromatis K."/>
            <person name="Pati A."/>
            <person name="Chen A."/>
            <person name="Palaniappan K."/>
            <person name="Land M."/>
            <person name="Hauser L."/>
            <person name="Chang Y.J."/>
            <person name="Jeffries C.D."/>
            <person name="Detter J.C."/>
            <person name="Beck B."/>
            <person name="Woyke T."/>
            <person name="Bristow J."/>
            <person name="Eisen J.A."/>
            <person name="Markowitz V."/>
            <person name="Hugenholtz P."/>
            <person name="Kyrpides N.C."/>
            <person name="Klenk H.P."/>
        </authorList>
    </citation>
    <scope>NUCLEOTIDE SEQUENCE [LARGE SCALE GENOMIC DNA]</scope>
    <source>
        <strain evidence="4">ATCC 43644 / DSM 9630 / IS1B</strain>
    </source>
</reference>
<dbReference type="AlphaFoldDB" id="E8R4M3"/>
<dbReference type="InParanoid" id="E8R4M3"/>
<name>E8R4M3_ISOPI</name>
<organism evidence="3 4">
    <name type="scientific">Isosphaera pallida (strain ATCC 43644 / DSM 9630 / IS1B)</name>
    <dbReference type="NCBI Taxonomy" id="575540"/>
    <lineage>
        <taxon>Bacteria</taxon>
        <taxon>Pseudomonadati</taxon>
        <taxon>Planctomycetota</taxon>
        <taxon>Planctomycetia</taxon>
        <taxon>Isosphaerales</taxon>
        <taxon>Isosphaeraceae</taxon>
        <taxon>Isosphaera</taxon>
    </lineage>
</organism>
<accession>E8R4M3</accession>
<sequence>MSRPRSQGASKPARGAVRGASSRRAQPAAQTRKVGVPQAQSDIYTALLGISMAAMTIGCALLIFYWSGYEFKTTP</sequence>
<dbReference type="RefSeq" id="WP_013562903.1">
    <property type="nucleotide sequence ID" value="NC_014962.1"/>
</dbReference>
<dbReference type="EMBL" id="CP002353">
    <property type="protein sequence ID" value="ADV60614.1"/>
    <property type="molecule type" value="Genomic_DNA"/>
</dbReference>
<gene>
    <name evidence="3" type="ordered locus">Isop_0017</name>
</gene>
<evidence type="ECO:0000256" key="1">
    <source>
        <dbReference type="SAM" id="MobiDB-lite"/>
    </source>
</evidence>
<feature type="transmembrane region" description="Helical" evidence="2">
    <location>
        <begin position="43"/>
        <end position="66"/>
    </location>
</feature>
<feature type="compositionally biased region" description="Low complexity" evidence="1">
    <location>
        <begin position="13"/>
        <end position="25"/>
    </location>
</feature>
<feature type="region of interest" description="Disordered" evidence="1">
    <location>
        <begin position="1"/>
        <end position="37"/>
    </location>
</feature>
<protein>
    <submittedName>
        <fullName evidence="3">Uncharacterized protein</fullName>
    </submittedName>
</protein>